<evidence type="ECO:0000313" key="5">
    <source>
        <dbReference type="Proteomes" id="UP000649753"/>
    </source>
</evidence>
<dbReference type="Pfam" id="PF01494">
    <property type="entry name" value="FAD_binding_3"/>
    <property type="match status" value="1"/>
</dbReference>
<sequence length="414" mass="45454">MRPSRPHVVIVGAGIGGLTLALELHDAGIDCQVYEAVPAVTPIGVGINVLPHATAVLARLGLTTPLAEAGVTTRESVFYNRFGQLVYREPAGRYAGYDSPQFSLHRGDLQRVLLDAVRDRLGPAAVRLGHRCTRVTQDDDGVRVSFRGVPGDEALPDVRGDALVGCDGIHSVIRRQLHPGEGEPVYSGVNMWRGVTRWPSFLSGASMVRAGWLASGKMVIYPIRDAVDEAGNQLVNWVAELETPHHQRRDWNRVGNLDDFADAFADWHFDWLDVPALLHASEEVLEYPMVDQEPLDHWTLGRITLLGDAAHPMVPRGSNGAGQAILDAHALREELHRTDDVGAALKAYESRRLPATARVVRTNRSHPPDAILREVFTRTGDRPFARIENVISVAELAAISNRYREVTGHPTATR</sequence>
<dbReference type="SUPFAM" id="SSF54373">
    <property type="entry name" value="FAD-linked reductases, C-terminal domain"/>
    <property type="match status" value="1"/>
</dbReference>
<dbReference type="SUPFAM" id="SSF51905">
    <property type="entry name" value="FAD/NAD(P)-binding domain"/>
    <property type="match status" value="1"/>
</dbReference>
<proteinExistence type="predicted"/>
<dbReference type="InterPro" id="IPR002938">
    <property type="entry name" value="FAD-bd"/>
</dbReference>
<keyword evidence="2" id="KW-0503">Monooxygenase</keyword>
<dbReference type="GO" id="GO:0071949">
    <property type="term" value="F:FAD binding"/>
    <property type="evidence" value="ECO:0007669"/>
    <property type="project" value="InterPro"/>
</dbReference>
<dbReference type="PANTHER" id="PTHR13789:SF268">
    <property type="entry name" value="5-METHYLPHENAZINE-1-CARBOXYLATE 1-MONOOXYGENASE"/>
    <property type="match status" value="1"/>
</dbReference>
<protein>
    <submittedName>
        <fullName evidence="4">2-polyprenyl-6-methoxyphenol hydroxylase-like FAD-dependent oxidoreductase</fullName>
    </submittedName>
</protein>
<dbReference type="Gene3D" id="3.50.50.60">
    <property type="entry name" value="FAD/NAD(P)-binding domain"/>
    <property type="match status" value="1"/>
</dbReference>
<dbReference type="PANTHER" id="PTHR13789">
    <property type="entry name" value="MONOOXYGENASE"/>
    <property type="match status" value="1"/>
</dbReference>
<name>A0A927MCB2_9ACTN</name>
<keyword evidence="1" id="KW-0560">Oxidoreductase</keyword>
<accession>A0A927MCB2</accession>
<dbReference type="GO" id="GO:0004497">
    <property type="term" value="F:monooxygenase activity"/>
    <property type="evidence" value="ECO:0007669"/>
    <property type="project" value="UniProtKB-KW"/>
</dbReference>
<evidence type="ECO:0000256" key="1">
    <source>
        <dbReference type="ARBA" id="ARBA00023002"/>
    </source>
</evidence>
<evidence type="ECO:0000313" key="4">
    <source>
        <dbReference type="EMBL" id="MBE1491854.1"/>
    </source>
</evidence>
<keyword evidence="5" id="KW-1185">Reference proteome</keyword>
<dbReference type="PRINTS" id="PR00420">
    <property type="entry name" value="RNGMNOXGNASE"/>
</dbReference>
<dbReference type="EMBL" id="JADBEB010000001">
    <property type="protein sequence ID" value="MBE1491854.1"/>
    <property type="molecule type" value="Genomic_DNA"/>
</dbReference>
<feature type="domain" description="FAD-binding" evidence="3">
    <location>
        <begin position="7"/>
        <end position="361"/>
    </location>
</feature>
<evidence type="ECO:0000259" key="3">
    <source>
        <dbReference type="Pfam" id="PF01494"/>
    </source>
</evidence>
<dbReference type="Gene3D" id="3.30.9.30">
    <property type="match status" value="1"/>
</dbReference>
<organism evidence="4 5">
    <name type="scientific">Plantactinospora soyae</name>
    <dbReference type="NCBI Taxonomy" id="1544732"/>
    <lineage>
        <taxon>Bacteria</taxon>
        <taxon>Bacillati</taxon>
        <taxon>Actinomycetota</taxon>
        <taxon>Actinomycetes</taxon>
        <taxon>Micromonosporales</taxon>
        <taxon>Micromonosporaceae</taxon>
        <taxon>Plantactinospora</taxon>
    </lineage>
</organism>
<dbReference type="RefSeq" id="WP_192770846.1">
    <property type="nucleotide sequence ID" value="NZ_JADBEB010000001.1"/>
</dbReference>
<dbReference type="AlphaFoldDB" id="A0A927MCB2"/>
<comment type="caution">
    <text evidence="4">The sequence shown here is derived from an EMBL/GenBank/DDBJ whole genome shotgun (WGS) entry which is preliminary data.</text>
</comment>
<reference evidence="4" key="1">
    <citation type="submission" date="2020-10" db="EMBL/GenBank/DDBJ databases">
        <title>Sequencing the genomes of 1000 actinobacteria strains.</title>
        <authorList>
            <person name="Klenk H.-P."/>
        </authorList>
    </citation>
    <scope>NUCLEOTIDE SEQUENCE</scope>
    <source>
        <strain evidence="4">DSM 46832</strain>
    </source>
</reference>
<evidence type="ECO:0000256" key="2">
    <source>
        <dbReference type="ARBA" id="ARBA00023033"/>
    </source>
</evidence>
<dbReference type="InterPro" id="IPR036188">
    <property type="entry name" value="FAD/NAD-bd_sf"/>
</dbReference>
<gene>
    <name evidence="4" type="ORF">H4W31_007492</name>
</gene>
<dbReference type="InterPro" id="IPR050493">
    <property type="entry name" value="FAD-dep_Monooxygenase_BioMet"/>
</dbReference>
<dbReference type="NCBIfam" id="NF005720">
    <property type="entry name" value="PRK07538.1"/>
    <property type="match status" value="1"/>
</dbReference>
<dbReference type="Proteomes" id="UP000649753">
    <property type="component" value="Unassembled WGS sequence"/>
</dbReference>